<comment type="subcellular location">
    <subcellularLocation>
        <location evidence="3">Cytoplasmic vesicle</location>
        <location evidence="3">COPII-coated vesicle membrane</location>
        <topology evidence="3">Multi-pass membrane protein</topology>
    </subcellularLocation>
    <subcellularLocation>
        <location evidence="1">Endoplasmic reticulum</location>
    </subcellularLocation>
    <subcellularLocation>
        <location evidence="2">Golgi apparatus membrane</location>
    </subcellularLocation>
</comment>
<comment type="similarity">
    <text evidence="4">Belongs to the WD repeat SCAP family.</text>
</comment>
<keyword evidence="19" id="KW-0812">Transmembrane</keyword>
<dbReference type="SUPFAM" id="SSF50969">
    <property type="entry name" value="YVTN repeat-like/Quinoprotein amine dehydrogenase"/>
    <property type="match status" value="1"/>
</dbReference>
<dbReference type="InterPro" id="IPR030225">
    <property type="entry name" value="SCAP"/>
</dbReference>
<dbReference type="InterPro" id="IPR000731">
    <property type="entry name" value="SSD"/>
</dbReference>
<dbReference type="Proteomes" id="UP000033140">
    <property type="component" value="Unassembled WGS sequence"/>
</dbReference>
<dbReference type="PROSITE" id="PS50082">
    <property type="entry name" value="WD_REPEATS_2"/>
    <property type="match status" value="1"/>
</dbReference>
<dbReference type="GO" id="GO:0000139">
    <property type="term" value="C:Golgi membrane"/>
    <property type="evidence" value="ECO:0007669"/>
    <property type="project" value="UniProtKB-SubCell"/>
</dbReference>
<keyword evidence="16" id="KW-0968">Cytoplasmic vesicle</keyword>
<evidence type="ECO:0000256" key="3">
    <source>
        <dbReference type="ARBA" id="ARBA00004557"/>
    </source>
</evidence>
<dbReference type="PROSITE" id="PS50294">
    <property type="entry name" value="WD_REPEATS_REGION"/>
    <property type="match status" value="1"/>
</dbReference>
<dbReference type="SUPFAM" id="SSF82866">
    <property type="entry name" value="Multidrug efflux transporter AcrB transmembrane domain"/>
    <property type="match status" value="1"/>
</dbReference>
<feature type="transmembrane region" description="Helical" evidence="19">
    <location>
        <begin position="341"/>
        <end position="362"/>
    </location>
</feature>
<keyword evidence="22" id="KW-1185">Reference proteome</keyword>
<evidence type="ECO:0000259" key="20">
    <source>
        <dbReference type="PROSITE" id="PS50156"/>
    </source>
</evidence>
<evidence type="ECO:0000256" key="10">
    <source>
        <dbReference type="ARBA" id="ARBA00023034"/>
    </source>
</evidence>
<dbReference type="GO" id="GO:0012507">
    <property type="term" value="C:ER to Golgi transport vesicle membrane"/>
    <property type="evidence" value="ECO:0007669"/>
    <property type="project" value="UniProtKB-SubCell"/>
</dbReference>
<feature type="transmembrane region" description="Helical" evidence="19">
    <location>
        <begin position="475"/>
        <end position="503"/>
    </location>
</feature>
<reference evidence="21 22" key="1">
    <citation type="journal article" date="2011" name="J. Gen. Appl. Microbiol.">
        <title>Draft genome sequencing of the enigmatic yeast Saitoella complicata.</title>
        <authorList>
            <person name="Nishida H."/>
            <person name="Hamamoto M."/>
            <person name="Sugiyama J."/>
        </authorList>
    </citation>
    <scope>NUCLEOTIDE SEQUENCE [LARGE SCALE GENOMIC DNA]</scope>
    <source>
        <strain evidence="21 22">NRRL Y-17804</strain>
    </source>
</reference>
<keyword evidence="7 18" id="KW-0853">WD repeat</keyword>
<evidence type="ECO:0000256" key="7">
    <source>
        <dbReference type="ARBA" id="ARBA00022574"/>
    </source>
</evidence>
<feature type="repeat" description="WD" evidence="18">
    <location>
        <begin position="676"/>
        <end position="709"/>
    </location>
</feature>
<keyword evidence="14" id="KW-1207">Sterol metabolism</keyword>
<dbReference type="AlphaFoldDB" id="A0A0E9NNT5"/>
<protein>
    <recommendedName>
        <fullName evidence="5">Sterol regulatory element-binding protein cleavage-activating protein</fullName>
    </recommendedName>
</protein>
<dbReference type="OrthoDB" id="1914839at2759"/>
<evidence type="ECO:0000256" key="12">
    <source>
        <dbReference type="ARBA" id="ARBA00023121"/>
    </source>
</evidence>
<keyword evidence="15" id="KW-0753">Steroid metabolism</keyword>
<evidence type="ECO:0000256" key="16">
    <source>
        <dbReference type="ARBA" id="ARBA00023329"/>
    </source>
</evidence>
<proteinExistence type="inferred from homology"/>
<evidence type="ECO:0000256" key="13">
    <source>
        <dbReference type="ARBA" id="ARBA00023136"/>
    </source>
</evidence>
<feature type="transmembrane region" description="Helical" evidence="19">
    <location>
        <begin position="412"/>
        <end position="435"/>
    </location>
</feature>
<keyword evidence="6" id="KW-0153">Cholesterol metabolism</keyword>
<sequence>MIMSLVFWPWTWWRTRNGHTRSLKEDSLNRSFYRFALYVTHHPTLTIMLSVFTLLLLSYPTLQSFFLRPHEQFKIWNSSPLDTLPPATDPGTFEVVLRQMWIQGRFMGVLDREVLDKALKIEEAMMETMVRKAGERGVEDLCETCFASEYGTCFMHSPFLYWEGGEQFRADPDYMATIREGTHRVSPWGVTLRWGTVFAGKYYDPDHQLIAADAAVVGYFFKREAVCGEIWYDSVKEMRERGDAGGDPWDLHYPRTPESALKPMLLEYRLTPLTTVNVAVLSAAYAVTFGYMVTSLRRLRAVQSRVGLAVSAVVQVVSSLLAASTLLSLFGKELELLPREVYPFVVIVIGVENMFRLTNAVIRTPSSLPASRRVATAMGNVGASSLMAVSADLAILVLLAMASVTAVREFCMYAAVAIVVDFILHMTYFVAILSVDIRRLEMKDYEITQEGDQRVRLPIDRRGSMDGELSMRGRLWAGVVWVFRVFGKGLAGSIILLSFVVALNLHYNMAPVQGFLDYFTPKFWRIWWRRPAVPLSPQEQANLDAAPANQIRSFAQWISMQMMPTVSELLTQIAPNIKNFLVEVHYPTYFVVDKDRKIDTTPLSNLDSAAVYLWACVRNHFRSFMTVSMILGGGIIIVLRCVAPGAFEDVQYELDVELDEGQGKKRETLEVANMDAAAHKLDVVMLQASTNGQHLVSVGLDRRILLWDLWGKTSKSLPMPKGLVQSVWPLRSVSVDDEGRSVVAVAKGCILWWNVLNNTLPLVLPTEKGVPMTSFFVRAAKAAAGGNVGESTFASVYQPGTVVEYTSAGGIVRHPLGSAAEDKSAVTCTYSRKPALKVFTSLNDDTVEAVKRTDGGWTLTHKIPAQAEHGGAPTITKLIPVDAMDLVIVGRSAAVDIYSTASGDLLHTIETGEVKDLRATTAPATTCSCGFKAMPTLTIAYTEVQTGAFVMRTLRCKDGPICLRPHHDPEANCLALYSAEESSHKMKDPGQWQLLDGNFVIGLKSVRVQPVETAGVSGALRRRGQKSSPSKKMIEEEKWEAWAMMANGDVIVTAISHYGDDGEALLFNHLGPVCKIGRRSLVVGFGSCIKLITFGRNNGITGTVDHETHEEEFADGLEFARRRQQTRRGYRALPLV</sequence>
<evidence type="ECO:0000256" key="6">
    <source>
        <dbReference type="ARBA" id="ARBA00022548"/>
    </source>
</evidence>
<keyword evidence="9" id="KW-0256">Endoplasmic reticulum</keyword>
<evidence type="ECO:0000313" key="22">
    <source>
        <dbReference type="Proteomes" id="UP000033140"/>
    </source>
</evidence>
<feature type="transmembrane region" description="Helical" evidence="19">
    <location>
        <begin position="306"/>
        <end position="329"/>
    </location>
</feature>
<organism evidence="21 22">
    <name type="scientific">Saitoella complicata (strain BCRC 22490 / CBS 7301 / JCM 7358 / NBRC 10748 / NRRL Y-17804)</name>
    <dbReference type="NCBI Taxonomy" id="698492"/>
    <lineage>
        <taxon>Eukaryota</taxon>
        <taxon>Fungi</taxon>
        <taxon>Dikarya</taxon>
        <taxon>Ascomycota</taxon>
        <taxon>Taphrinomycotina</taxon>
        <taxon>Taphrinomycotina incertae sedis</taxon>
        <taxon>Saitoella</taxon>
    </lineage>
</organism>
<dbReference type="OMA" id="EFQFRPM"/>
<keyword evidence="11" id="KW-0443">Lipid metabolism</keyword>
<dbReference type="InterPro" id="IPR053958">
    <property type="entry name" value="HMGCR/SNAP/NPC1-like_SSD"/>
</dbReference>
<reference evidence="21 22" key="2">
    <citation type="journal article" date="2014" name="J. Gen. Appl. Microbiol.">
        <title>The early diverging ascomycetous budding yeast Saitoella complicata has three histone deacetylases belonging to the Clr6, Hos2, and Rpd3 lineages.</title>
        <authorList>
            <person name="Nishida H."/>
            <person name="Matsumoto T."/>
            <person name="Kondo S."/>
            <person name="Hamamoto M."/>
            <person name="Yoshikawa H."/>
        </authorList>
    </citation>
    <scope>NUCLEOTIDE SEQUENCE [LARGE SCALE GENOMIC DNA]</scope>
    <source>
        <strain evidence="21 22">NRRL Y-17804</strain>
    </source>
</reference>
<evidence type="ECO:0000313" key="21">
    <source>
        <dbReference type="EMBL" id="GAO51085.1"/>
    </source>
</evidence>
<evidence type="ECO:0000256" key="5">
    <source>
        <dbReference type="ARBA" id="ARBA00019541"/>
    </source>
</evidence>
<dbReference type="Pfam" id="PF12349">
    <property type="entry name" value="Sterol-sensing"/>
    <property type="match status" value="1"/>
</dbReference>
<dbReference type="PANTHER" id="PTHR46378">
    <property type="entry name" value="STEROL REGULATORY ELEMENT-BINDING PROTEIN CLEAVAGE-ACTIVATING PROTEIN"/>
    <property type="match status" value="1"/>
</dbReference>
<evidence type="ECO:0000256" key="4">
    <source>
        <dbReference type="ARBA" id="ARBA00007410"/>
    </source>
</evidence>
<accession>A0A0E9NNT5</accession>
<dbReference type="GO" id="GO:0005789">
    <property type="term" value="C:endoplasmic reticulum membrane"/>
    <property type="evidence" value="ECO:0007669"/>
    <property type="project" value="InterPro"/>
</dbReference>
<keyword evidence="12" id="KW-0446">Lipid-binding</keyword>
<dbReference type="EMBL" id="BACD03000041">
    <property type="protein sequence ID" value="GAO51085.1"/>
    <property type="molecule type" value="Genomic_DNA"/>
</dbReference>
<dbReference type="PROSITE" id="PS50156">
    <property type="entry name" value="SSD"/>
    <property type="match status" value="1"/>
</dbReference>
<gene>
    <name evidence="21" type="ORF">G7K_5197-t1</name>
</gene>
<feature type="domain" description="SSD" evidence="20">
    <location>
        <begin position="277"/>
        <end position="435"/>
    </location>
</feature>
<dbReference type="InterPro" id="IPR011044">
    <property type="entry name" value="Quino_amine_DH_bsu"/>
</dbReference>
<keyword evidence="13 19" id="KW-0472">Membrane</keyword>
<dbReference type="GO" id="GO:0045540">
    <property type="term" value="P:regulation of cholesterol biosynthetic process"/>
    <property type="evidence" value="ECO:0007669"/>
    <property type="project" value="TreeGrafter"/>
</dbReference>
<feature type="transmembrane region" description="Helical" evidence="19">
    <location>
        <begin position="383"/>
        <end position="406"/>
    </location>
</feature>
<dbReference type="GO" id="GO:0032933">
    <property type="term" value="P:SREBP signaling pathway"/>
    <property type="evidence" value="ECO:0007669"/>
    <property type="project" value="InterPro"/>
</dbReference>
<dbReference type="RefSeq" id="XP_019021448.1">
    <property type="nucleotide sequence ID" value="XM_019170852.1"/>
</dbReference>
<dbReference type="GO" id="GO:0008203">
    <property type="term" value="P:cholesterol metabolic process"/>
    <property type="evidence" value="ECO:0007669"/>
    <property type="project" value="UniProtKB-KW"/>
</dbReference>
<evidence type="ECO:0000256" key="19">
    <source>
        <dbReference type="SAM" id="Phobius"/>
    </source>
</evidence>
<evidence type="ECO:0000256" key="17">
    <source>
        <dbReference type="ARBA" id="ARBA00045958"/>
    </source>
</evidence>
<reference evidence="21 22" key="3">
    <citation type="journal article" date="2015" name="Genome Announc.">
        <title>Draft Genome Sequence of the Archiascomycetous Yeast Saitoella complicata.</title>
        <authorList>
            <person name="Yamauchi K."/>
            <person name="Kondo S."/>
            <person name="Hamamoto M."/>
            <person name="Takahashi Y."/>
            <person name="Ogura Y."/>
            <person name="Hayashi T."/>
            <person name="Nishida H."/>
        </authorList>
    </citation>
    <scope>NUCLEOTIDE SEQUENCE [LARGE SCALE GENOMIC DNA]</scope>
    <source>
        <strain evidence="21 22">NRRL Y-17804</strain>
    </source>
</reference>
<evidence type="ECO:0000256" key="8">
    <source>
        <dbReference type="ARBA" id="ARBA00022737"/>
    </source>
</evidence>
<comment type="caution">
    <text evidence="21">The sequence shown here is derived from an EMBL/GenBank/DDBJ whole genome shotgun (WGS) entry which is preliminary data.</text>
</comment>
<evidence type="ECO:0000256" key="11">
    <source>
        <dbReference type="ARBA" id="ARBA00023098"/>
    </source>
</evidence>
<keyword evidence="8" id="KW-0677">Repeat</keyword>
<name>A0A0E9NNT5_SAICN</name>
<keyword evidence="19" id="KW-1133">Transmembrane helix</keyword>
<comment type="function">
    <text evidence="17">Escort protein required for cholesterol as well as lipid homeostasis. Regulates export of the SCAP-SREBP complex from the endoplasmic reticulum to the Golgi upon low cholesterol, thereby regulating the processing of sterol regulatory element-binding proteins (SREBPs) SREBF1/SREBP1 and SREBF2/SREBP2. At high sterol concentrations, formation of a ternary complex with INSIG (INSIG1 or INSIG2) leads to mask the ER export signal in SCAP, promoting retention of the complex in the endoplasmic reticulum. Low sterol concentrations trigger release of INSIG, a conformational change in the SSD domain of SCAP, unmasking of the ER export signal, promoting recruitment into COPII-coated vesicles and transport of the SCAP-SREBP to the Golgi: in the Golgi, SREBPs are then processed, releasing the transcription factor fragment of SREBPs from the membrane, its import into the nucleus and up-regulation of LDLR, INSIG1 and the mevalonate pathway. Binds cholesterol via its SSD domain.</text>
</comment>
<evidence type="ECO:0000256" key="9">
    <source>
        <dbReference type="ARBA" id="ARBA00022824"/>
    </source>
</evidence>
<evidence type="ECO:0000256" key="1">
    <source>
        <dbReference type="ARBA" id="ARBA00004240"/>
    </source>
</evidence>
<evidence type="ECO:0000256" key="14">
    <source>
        <dbReference type="ARBA" id="ARBA00023166"/>
    </source>
</evidence>
<dbReference type="GO" id="GO:0032936">
    <property type="term" value="C:SREBP-SCAP complex"/>
    <property type="evidence" value="ECO:0007669"/>
    <property type="project" value="TreeGrafter"/>
</dbReference>
<dbReference type="InterPro" id="IPR019775">
    <property type="entry name" value="WD40_repeat_CS"/>
</dbReference>
<keyword evidence="10" id="KW-0333">Golgi apparatus</keyword>
<evidence type="ECO:0000256" key="18">
    <source>
        <dbReference type="PROSITE-ProRule" id="PRU00221"/>
    </source>
</evidence>
<dbReference type="GO" id="GO:0032934">
    <property type="term" value="F:sterol binding"/>
    <property type="evidence" value="ECO:0007669"/>
    <property type="project" value="InterPro"/>
</dbReference>
<evidence type="ECO:0000256" key="2">
    <source>
        <dbReference type="ARBA" id="ARBA00004394"/>
    </source>
</evidence>
<dbReference type="InterPro" id="IPR015943">
    <property type="entry name" value="WD40/YVTN_repeat-like_dom_sf"/>
</dbReference>
<dbReference type="PANTHER" id="PTHR46378:SF1">
    <property type="entry name" value="STEROL REGULATORY ELEMENT-BINDING PROTEIN CLEAVAGE-ACTIVATING PROTEIN"/>
    <property type="match status" value="1"/>
</dbReference>
<dbReference type="Gene3D" id="2.130.10.10">
    <property type="entry name" value="YVTN repeat-like/Quinoprotein amine dehydrogenase"/>
    <property type="match status" value="1"/>
</dbReference>
<dbReference type="STRING" id="698492.A0A0E9NNT5"/>
<dbReference type="PROSITE" id="PS00678">
    <property type="entry name" value="WD_REPEATS_1"/>
    <property type="match status" value="1"/>
</dbReference>
<dbReference type="InterPro" id="IPR001680">
    <property type="entry name" value="WD40_rpt"/>
</dbReference>
<feature type="transmembrane region" description="Helical" evidence="19">
    <location>
        <begin position="273"/>
        <end position="294"/>
    </location>
</feature>
<evidence type="ECO:0000256" key="15">
    <source>
        <dbReference type="ARBA" id="ARBA00023221"/>
    </source>
</evidence>